<dbReference type="Proteomes" id="UP000712600">
    <property type="component" value="Unassembled WGS sequence"/>
</dbReference>
<organism evidence="2 3">
    <name type="scientific">Brassica cretica</name>
    <name type="common">Mustard</name>
    <dbReference type="NCBI Taxonomy" id="69181"/>
    <lineage>
        <taxon>Eukaryota</taxon>
        <taxon>Viridiplantae</taxon>
        <taxon>Streptophyta</taxon>
        <taxon>Embryophyta</taxon>
        <taxon>Tracheophyta</taxon>
        <taxon>Spermatophyta</taxon>
        <taxon>Magnoliopsida</taxon>
        <taxon>eudicotyledons</taxon>
        <taxon>Gunneridae</taxon>
        <taxon>Pentapetalae</taxon>
        <taxon>rosids</taxon>
        <taxon>malvids</taxon>
        <taxon>Brassicales</taxon>
        <taxon>Brassicaceae</taxon>
        <taxon>Brassiceae</taxon>
        <taxon>Brassica</taxon>
    </lineage>
</organism>
<sequence length="108" mass="12106">MFADGEEPNGETQEEGNLTVNWWNLSGWWRLAGCWRSSWKHQCQTERIVTGCCYCCLTGEVRTEQSDVVLVQVLIVGAAVSPCVPAVFVVPVVKNLKQETTPQTHLVR</sequence>
<protein>
    <submittedName>
        <fullName evidence="2">Uncharacterized protein</fullName>
    </submittedName>
</protein>
<dbReference type="AlphaFoldDB" id="A0A8S9SD34"/>
<evidence type="ECO:0000313" key="2">
    <source>
        <dbReference type="EMBL" id="KAF3599291.1"/>
    </source>
</evidence>
<accession>A0A8S9SD34</accession>
<keyword evidence="1" id="KW-0472">Membrane</keyword>
<evidence type="ECO:0000313" key="3">
    <source>
        <dbReference type="Proteomes" id="UP000712600"/>
    </source>
</evidence>
<feature type="transmembrane region" description="Helical" evidence="1">
    <location>
        <begin position="69"/>
        <end position="93"/>
    </location>
</feature>
<comment type="caution">
    <text evidence="2">The sequence shown here is derived from an EMBL/GenBank/DDBJ whole genome shotgun (WGS) entry which is preliminary data.</text>
</comment>
<keyword evidence="1" id="KW-1133">Transmembrane helix</keyword>
<keyword evidence="1" id="KW-0812">Transmembrane</keyword>
<evidence type="ECO:0000256" key="1">
    <source>
        <dbReference type="SAM" id="Phobius"/>
    </source>
</evidence>
<reference evidence="2" key="1">
    <citation type="submission" date="2019-12" db="EMBL/GenBank/DDBJ databases">
        <title>Genome sequencing and annotation of Brassica cretica.</title>
        <authorList>
            <person name="Studholme D.J."/>
            <person name="Sarris P."/>
        </authorList>
    </citation>
    <scope>NUCLEOTIDE SEQUENCE</scope>
    <source>
        <strain evidence="2">PFS-109/04</strain>
        <tissue evidence="2">Leaf</tissue>
    </source>
</reference>
<dbReference type="EMBL" id="QGKX02000004">
    <property type="protein sequence ID" value="KAF3599291.1"/>
    <property type="molecule type" value="Genomic_DNA"/>
</dbReference>
<gene>
    <name evidence="2" type="ORF">F2Q69_00038491</name>
</gene>
<proteinExistence type="predicted"/>
<name>A0A8S9SD34_BRACR</name>